<reference evidence="2" key="1">
    <citation type="journal article" date="2020" name="Nature">
        <title>Giant virus diversity and host interactions through global metagenomics.</title>
        <authorList>
            <person name="Schulz F."/>
            <person name="Roux S."/>
            <person name="Paez-Espino D."/>
            <person name="Jungbluth S."/>
            <person name="Walsh D.A."/>
            <person name="Denef V.J."/>
            <person name="McMahon K.D."/>
            <person name="Konstantinidis K.T."/>
            <person name="Eloe-Fadrosh E.A."/>
            <person name="Kyrpides N.C."/>
            <person name="Woyke T."/>
        </authorList>
    </citation>
    <scope>NUCLEOTIDE SEQUENCE</scope>
    <source>
        <strain evidence="2">GVMAG-S-3300010158-109</strain>
    </source>
</reference>
<dbReference type="AlphaFoldDB" id="A0A6C0KH69"/>
<dbReference type="EMBL" id="MN740867">
    <property type="protein sequence ID" value="QHU15678.1"/>
    <property type="molecule type" value="Genomic_DNA"/>
</dbReference>
<keyword evidence="1" id="KW-0812">Transmembrane</keyword>
<accession>A0A6C0KH69</accession>
<sequence>MKKVFVIISILIILIVIFVFLFIDVEKYRVGVADTPAPTTACANPICLGTFGPWISKDGAPMYNYGNAQGSIPVCNGPWSPTCGTLKRSYTPNAGATDNDCTNTCIPNLTIYTCAPCGPPLNVSVNSCQTQTVKTNPDSALVSANTTASTIIGSNDPSMKVDSATIANYSTAYKNYVNAIGQCNTPATYDSANRQFVCPSTSPVATITNGFVTCST</sequence>
<feature type="transmembrane region" description="Helical" evidence="1">
    <location>
        <begin position="6"/>
        <end position="23"/>
    </location>
</feature>
<keyword evidence="1" id="KW-1133">Transmembrane helix</keyword>
<proteinExistence type="predicted"/>
<name>A0A6C0KH69_9ZZZZ</name>
<organism evidence="2">
    <name type="scientific">viral metagenome</name>
    <dbReference type="NCBI Taxonomy" id="1070528"/>
    <lineage>
        <taxon>unclassified sequences</taxon>
        <taxon>metagenomes</taxon>
        <taxon>organismal metagenomes</taxon>
    </lineage>
</organism>
<protein>
    <submittedName>
        <fullName evidence="2">Uncharacterized protein</fullName>
    </submittedName>
</protein>
<evidence type="ECO:0000313" key="2">
    <source>
        <dbReference type="EMBL" id="QHU15678.1"/>
    </source>
</evidence>
<keyword evidence="1" id="KW-0472">Membrane</keyword>
<evidence type="ECO:0000256" key="1">
    <source>
        <dbReference type="SAM" id="Phobius"/>
    </source>
</evidence>